<keyword evidence="2" id="KW-1185">Reference proteome</keyword>
<accession>A0A5P8VQV2</accession>
<dbReference type="KEGG" id="nsh:GXM_00301"/>
<name>A0A5P8VQV2_9NOSO</name>
<sequence length="46" mass="5481">MVIAQNLELSEDLNILADRYYLLYKGFIFKNSRKPKSTHEQNYSTQ</sequence>
<dbReference type="Proteomes" id="UP000326678">
    <property type="component" value="Chromosome Gxm1"/>
</dbReference>
<proteinExistence type="predicted"/>
<dbReference type="EMBL" id="CP045226">
    <property type="protein sequence ID" value="QFS42828.1"/>
    <property type="molecule type" value="Genomic_DNA"/>
</dbReference>
<evidence type="ECO:0000313" key="2">
    <source>
        <dbReference type="Proteomes" id="UP000326678"/>
    </source>
</evidence>
<organism evidence="1 2">
    <name type="scientific">Nostoc sphaeroides CCNUC1</name>
    <dbReference type="NCBI Taxonomy" id="2653204"/>
    <lineage>
        <taxon>Bacteria</taxon>
        <taxon>Bacillati</taxon>
        <taxon>Cyanobacteriota</taxon>
        <taxon>Cyanophyceae</taxon>
        <taxon>Nostocales</taxon>
        <taxon>Nostocaceae</taxon>
        <taxon>Nostoc</taxon>
    </lineage>
</organism>
<gene>
    <name evidence="1" type="ORF">GXM_00301</name>
</gene>
<reference evidence="1 2" key="1">
    <citation type="submission" date="2019-10" db="EMBL/GenBank/DDBJ databases">
        <title>Genomic and transcriptomic insights into the perfect genentic adaptation of a filamentous nitrogen-fixing cyanobacterium to rice fields.</title>
        <authorList>
            <person name="Chen Z."/>
        </authorList>
    </citation>
    <scope>NUCLEOTIDE SEQUENCE [LARGE SCALE GENOMIC DNA]</scope>
    <source>
        <strain evidence="1">CCNUC1</strain>
    </source>
</reference>
<dbReference type="AlphaFoldDB" id="A0A5P8VQV2"/>
<protein>
    <submittedName>
        <fullName evidence="1">Uncharacterized protein</fullName>
    </submittedName>
</protein>
<evidence type="ECO:0000313" key="1">
    <source>
        <dbReference type="EMBL" id="QFS42828.1"/>
    </source>
</evidence>